<dbReference type="Proteomes" id="UP000037274">
    <property type="component" value="Unassembled WGS sequence"/>
</dbReference>
<accession>A0ABR5I2E3</accession>
<organism evidence="2 3">
    <name type="scientific">Streptomyces leeuwenhoekii</name>
    <dbReference type="NCBI Taxonomy" id="1437453"/>
    <lineage>
        <taxon>Bacteria</taxon>
        <taxon>Bacillati</taxon>
        <taxon>Actinomycetota</taxon>
        <taxon>Actinomycetes</taxon>
        <taxon>Kitasatosporales</taxon>
        <taxon>Streptomycetaceae</taxon>
        <taxon>Streptomyces</taxon>
    </lineage>
</organism>
<feature type="compositionally biased region" description="Polar residues" evidence="1">
    <location>
        <begin position="20"/>
        <end position="33"/>
    </location>
</feature>
<dbReference type="EMBL" id="LFEH01000022">
    <property type="protein sequence ID" value="KMS80294.1"/>
    <property type="molecule type" value="Genomic_DNA"/>
</dbReference>
<evidence type="ECO:0000313" key="2">
    <source>
        <dbReference type="EMBL" id="KMS80294.1"/>
    </source>
</evidence>
<comment type="caution">
    <text evidence="2">The sequence shown here is derived from an EMBL/GenBank/DDBJ whole genome shotgun (WGS) entry which is preliminary data.</text>
</comment>
<protein>
    <submittedName>
        <fullName evidence="2">Uncharacterized protein</fullName>
    </submittedName>
</protein>
<gene>
    <name evidence="2" type="ORF">ACH49_08430</name>
</gene>
<name>A0ABR5I2E3_STRLW</name>
<feature type="compositionally biased region" description="Polar residues" evidence="1">
    <location>
        <begin position="48"/>
        <end position="64"/>
    </location>
</feature>
<sequence length="79" mass="7929">MRTPSTETPGTRDASAAAHSGTTTCSNPASAAASTAGRMPRTGLTRPSRPSSPIITMSVSTRGSIRSAAPRTALATARS</sequence>
<keyword evidence="3" id="KW-1185">Reference proteome</keyword>
<evidence type="ECO:0000313" key="3">
    <source>
        <dbReference type="Proteomes" id="UP000037274"/>
    </source>
</evidence>
<evidence type="ECO:0000256" key="1">
    <source>
        <dbReference type="SAM" id="MobiDB-lite"/>
    </source>
</evidence>
<reference evidence="2 3" key="1">
    <citation type="submission" date="2015-06" db="EMBL/GenBank/DDBJ databases">
        <title>Draft genome sequence of Streptomyces leeuwenhoekii C58, which produces the novel lasso peptide, chaxapeptin.</title>
        <authorList>
            <person name="Yi Y."/>
            <person name="Hai D."/>
            <person name="Jaspars M."/>
            <person name="Sheng H."/>
            <person name="Rateb M.E."/>
            <person name="Bull A."/>
            <person name="Goodfellow M."/>
            <person name="Asenjo J.A."/>
            <person name="Ebel R."/>
        </authorList>
    </citation>
    <scope>NUCLEOTIDE SEQUENCE [LARGE SCALE GENOMIC DNA]</scope>
    <source>
        <strain evidence="2 3">C58</strain>
    </source>
</reference>
<proteinExistence type="predicted"/>
<feature type="region of interest" description="Disordered" evidence="1">
    <location>
        <begin position="1"/>
        <end position="79"/>
    </location>
</feature>